<dbReference type="Pfam" id="PF00364">
    <property type="entry name" value="Biotin_lipoyl"/>
    <property type="match status" value="2"/>
</dbReference>
<evidence type="ECO:0000256" key="13">
    <source>
        <dbReference type="SAM" id="MobiDB-lite"/>
    </source>
</evidence>
<keyword evidence="9 12" id="KW-0450">Lipoyl</keyword>
<protein>
    <recommendedName>
        <fullName evidence="6 12">Dihydrolipoyllysine-residue succinyltransferase component of 2-oxoglutarate dehydrogenase complex</fullName>
        <ecNumber evidence="5 12">2.3.1.61</ecNumber>
    </recommendedName>
    <alternativeName>
        <fullName evidence="12">2-oxoglutarate dehydrogenase complex component E2</fullName>
    </alternativeName>
</protein>
<keyword evidence="17" id="KW-1185">Reference proteome</keyword>
<feature type="compositionally biased region" description="Low complexity" evidence="13">
    <location>
        <begin position="96"/>
        <end position="107"/>
    </location>
</feature>
<evidence type="ECO:0000256" key="4">
    <source>
        <dbReference type="ARBA" id="ARBA00007317"/>
    </source>
</evidence>
<comment type="function">
    <text evidence="2 12">E2 component of the 2-oxoglutarate dehydrogenase (OGDH) complex which catalyzes the second step in the conversion of 2-oxoglutarate to succinyl-CoA and CO(2).</text>
</comment>
<comment type="catalytic activity">
    <reaction evidence="11 12">
        <text>N(6)-[(R)-dihydrolipoyl]-L-lysyl-[protein] + succinyl-CoA = N(6)-[(R)-S(8)-succinyldihydrolipoyl]-L-lysyl-[protein] + CoA</text>
        <dbReference type="Rhea" id="RHEA:15213"/>
        <dbReference type="Rhea" id="RHEA-COMP:10475"/>
        <dbReference type="Rhea" id="RHEA-COMP:20092"/>
        <dbReference type="ChEBI" id="CHEBI:57287"/>
        <dbReference type="ChEBI" id="CHEBI:57292"/>
        <dbReference type="ChEBI" id="CHEBI:83100"/>
        <dbReference type="ChEBI" id="CHEBI:83120"/>
        <dbReference type="EC" id="2.3.1.61"/>
    </reaction>
</comment>
<dbReference type="AlphaFoldDB" id="A0A6M0IEF0"/>
<dbReference type="InterPro" id="IPR023213">
    <property type="entry name" value="CAT-like_dom_sf"/>
</dbReference>
<dbReference type="InterPro" id="IPR003016">
    <property type="entry name" value="2-oxoA_DH_lipoyl-BS"/>
</dbReference>
<evidence type="ECO:0000256" key="3">
    <source>
        <dbReference type="ARBA" id="ARBA00005145"/>
    </source>
</evidence>
<dbReference type="NCBIfam" id="NF004309">
    <property type="entry name" value="PRK05704.1"/>
    <property type="match status" value="1"/>
</dbReference>
<dbReference type="UniPathway" id="UPA00868">
    <property type="reaction ID" value="UER00840"/>
</dbReference>
<feature type="domain" description="Lipoyl-binding" evidence="14">
    <location>
        <begin position="127"/>
        <end position="201"/>
    </location>
</feature>
<evidence type="ECO:0000256" key="9">
    <source>
        <dbReference type="ARBA" id="ARBA00022823"/>
    </source>
</evidence>
<evidence type="ECO:0000256" key="2">
    <source>
        <dbReference type="ARBA" id="ARBA00004052"/>
    </source>
</evidence>
<dbReference type="GO" id="GO:0033512">
    <property type="term" value="P:L-lysine catabolic process to acetyl-CoA via saccharopine"/>
    <property type="evidence" value="ECO:0007669"/>
    <property type="project" value="UniProtKB-UniRule"/>
</dbReference>
<feature type="compositionally biased region" description="Pro residues" evidence="13">
    <location>
        <begin position="280"/>
        <end position="289"/>
    </location>
</feature>
<evidence type="ECO:0000256" key="6">
    <source>
        <dbReference type="ARBA" id="ARBA00019511"/>
    </source>
</evidence>
<feature type="region of interest" description="Disordered" evidence="13">
    <location>
        <begin position="208"/>
        <end position="240"/>
    </location>
</feature>
<dbReference type="NCBIfam" id="TIGR01347">
    <property type="entry name" value="sucB"/>
    <property type="match status" value="1"/>
</dbReference>
<dbReference type="CDD" id="cd06849">
    <property type="entry name" value="lipoyl_domain"/>
    <property type="match status" value="2"/>
</dbReference>
<dbReference type="InterPro" id="IPR006255">
    <property type="entry name" value="SucB"/>
</dbReference>
<comment type="caution">
    <text evidence="16">The sequence shown here is derived from an EMBL/GenBank/DDBJ whole genome shotgun (WGS) entry which is preliminary data.</text>
</comment>
<dbReference type="SUPFAM" id="SSF52777">
    <property type="entry name" value="CoA-dependent acyltransferases"/>
    <property type="match status" value="1"/>
</dbReference>
<dbReference type="SUPFAM" id="SSF47005">
    <property type="entry name" value="Peripheral subunit-binding domain of 2-oxo acid dehydrogenase complex"/>
    <property type="match status" value="1"/>
</dbReference>
<dbReference type="Proteomes" id="UP000477386">
    <property type="component" value="Unassembled WGS sequence"/>
</dbReference>
<evidence type="ECO:0000256" key="5">
    <source>
        <dbReference type="ARBA" id="ARBA00012945"/>
    </source>
</evidence>
<dbReference type="GO" id="GO:0045252">
    <property type="term" value="C:oxoglutarate dehydrogenase complex"/>
    <property type="evidence" value="ECO:0007669"/>
    <property type="project" value="UniProtKB-UniRule"/>
</dbReference>
<dbReference type="PROSITE" id="PS51826">
    <property type="entry name" value="PSBD"/>
    <property type="match status" value="1"/>
</dbReference>
<dbReference type="InterPro" id="IPR001078">
    <property type="entry name" value="2-oxoacid_DH_actylTfrase"/>
</dbReference>
<dbReference type="Gene3D" id="2.40.50.100">
    <property type="match status" value="2"/>
</dbReference>
<evidence type="ECO:0000256" key="8">
    <source>
        <dbReference type="ARBA" id="ARBA00022679"/>
    </source>
</evidence>
<dbReference type="PROSITE" id="PS00189">
    <property type="entry name" value="LIPOYL"/>
    <property type="match status" value="1"/>
</dbReference>
<keyword evidence="7 12" id="KW-0816">Tricarboxylic acid cycle</keyword>
<evidence type="ECO:0000259" key="14">
    <source>
        <dbReference type="PROSITE" id="PS50968"/>
    </source>
</evidence>
<dbReference type="Pfam" id="PF02817">
    <property type="entry name" value="E3_binding"/>
    <property type="match status" value="1"/>
</dbReference>
<evidence type="ECO:0000256" key="7">
    <source>
        <dbReference type="ARBA" id="ARBA00022532"/>
    </source>
</evidence>
<comment type="similarity">
    <text evidence="4 12">Belongs to the 2-oxoacid dehydrogenase family.</text>
</comment>
<sequence length="543" mass="56807">MAVDMKIPPVGESITEVTVGTWYKKEGDQVKMDDVLCGLDSDKATFELTAEADGVLHILAQEGDVLPIGASICTIDSEGSAPSAAPSPEPAKAEAPKPAAPAAESTPAPQPAAEPAPAPAATPGGNVIEMKVPAVGESVTEVTIASWSKKDGDQVALDEVLCELESDKATFELPAEAAGVLRIVAQAGETLPIGALIAKIETGAAAAQPAATPQPAAPAPQAQPTEAANNGNSQNGYAAHYPSPAAAKILDEKGIKTQQVQGTGVGGRLTKEDALKASPAPAPAQPAAPAPQAQPAAKPAAPASAPAVAGERGQRREKMTSLRRTIARRLVAVKNETAMLTTFNEVDMKPVMDLRNKYKDKFKEKHGVGLGFMSFFTKAICAALKDFPAVNAQIDGDSIIYNDFCDVSIAVSTERGLVVPVIRNAETLSFAQIEKEIVRLAGLARDNKLTIDQMTGGTFTITNGGTFGSMLSTPIINAPQSAILGMHNIVERPVVVNGEIVVRPIMYVALSYDHRIIDGKESVSFLVRVKQILEDPARLLLEM</sequence>
<accession>A0A6M0IEF0</accession>
<reference evidence="16 17" key="1">
    <citation type="submission" date="2020-02" db="EMBL/GenBank/DDBJ databases">
        <title>Draft genome sequence of two Spirosoma agri KCTC 52727 and Spirosoma terrae KCTC 52035.</title>
        <authorList>
            <person name="Rojas J."/>
            <person name="Ambika Manirajan B."/>
            <person name="Ratering S."/>
            <person name="Suarez C."/>
            <person name="Schnell S."/>
        </authorList>
    </citation>
    <scope>NUCLEOTIDE SEQUENCE [LARGE SCALE GENOMIC DNA]</scope>
    <source>
        <strain evidence="16 17">KCTC 52727</strain>
    </source>
</reference>
<proteinExistence type="inferred from homology"/>
<dbReference type="EC" id="2.3.1.61" evidence="5 12"/>
<evidence type="ECO:0000256" key="12">
    <source>
        <dbReference type="RuleBase" id="RU361138"/>
    </source>
</evidence>
<feature type="domain" description="Lipoyl-binding" evidence="14">
    <location>
        <begin position="2"/>
        <end position="76"/>
    </location>
</feature>
<evidence type="ECO:0000256" key="10">
    <source>
        <dbReference type="ARBA" id="ARBA00023315"/>
    </source>
</evidence>
<dbReference type="RefSeq" id="WP_164035914.1">
    <property type="nucleotide sequence ID" value="NZ_JAAGNZ010000001.1"/>
</dbReference>
<evidence type="ECO:0000256" key="11">
    <source>
        <dbReference type="ARBA" id="ARBA00052761"/>
    </source>
</evidence>
<feature type="compositionally biased region" description="Pro residues" evidence="13">
    <location>
        <begin position="108"/>
        <end position="120"/>
    </location>
</feature>
<dbReference type="GO" id="GO:0004149">
    <property type="term" value="F:dihydrolipoyllysine-residue succinyltransferase activity"/>
    <property type="evidence" value="ECO:0007669"/>
    <property type="project" value="UniProtKB-UniRule"/>
</dbReference>
<comment type="pathway">
    <text evidence="3 12">Amino-acid degradation; L-lysine degradation via saccharopine pathway; glutaryl-CoA from L-lysine: step 6/6.</text>
</comment>
<gene>
    <name evidence="16" type="primary">odhB</name>
    <name evidence="16" type="ORF">GK091_07220</name>
</gene>
<keyword evidence="10 12" id="KW-0012">Acyltransferase</keyword>
<feature type="compositionally biased region" description="Low complexity" evidence="13">
    <location>
        <begin position="208"/>
        <end position="228"/>
    </location>
</feature>
<dbReference type="InterPro" id="IPR050537">
    <property type="entry name" value="2-oxoacid_dehydrogenase"/>
</dbReference>
<feature type="domain" description="Peripheral subunit-binding (PSBD)" evidence="15">
    <location>
        <begin position="241"/>
        <end position="278"/>
    </location>
</feature>
<evidence type="ECO:0000256" key="1">
    <source>
        <dbReference type="ARBA" id="ARBA00001938"/>
    </source>
</evidence>
<name>A0A6M0IEF0_9BACT</name>
<evidence type="ECO:0000259" key="15">
    <source>
        <dbReference type="PROSITE" id="PS51826"/>
    </source>
</evidence>
<dbReference type="PANTHER" id="PTHR43416">
    <property type="entry name" value="DIHYDROLIPOYLLYSINE-RESIDUE SUCCINYLTRANSFERASE COMPONENT OF 2-OXOGLUTARATE DEHYDROGENASE COMPLEX, MITOCHONDRIAL-RELATED"/>
    <property type="match status" value="1"/>
</dbReference>
<dbReference type="FunFam" id="3.30.559.10:FF:000007">
    <property type="entry name" value="Dihydrolipoamide acetyltransferase component of pyruvate dehydrogenase complex"/>
    <property type="match status" value="1"/>
</dbReference>
<evidence type="ECO:0000313" key="16">
    <source>
        <dbReference type="EMBL" id="NEU66666.1"/>
    </source>
</evidence>
<dbReference type="InterPro" id="IPR036625">
    <property type="entry name" value="E3-bd_dom_sf"/>
</dbReference>
<dbReference type="PANTHER" id="PTHR43416:SF5">
    <property type="entry name" value="DIHYDROLIPOYLLYSINE-RESIDUE SUCCINYLTRANSFERASE COMPONENT OF 2-OXOGLUTARATE DEHYDROGENASE COMPLEX, MITOCHONDRIAL"/>
    <property type="match status" value="1"/>
</dbReference>
<dbReference type="SUPFAM" id="SSF51230">
    <property type="entry name" value="Single hybrid motif"/>
    <property type="match status" value="2"/>
</dbReference>
<feature type="compositionally biased region" description="Low complexity" evidence="13">
    <location>
        <begin position="290"/>
        <end position="307"/>
    </location>
</feature>
<feature type="region of interest" description="Disordered" evidence="13">
    <location>
        <begin position="275"/>
        <end position="319"/>
    </location>
</feature>
<organism evidence="16 17">
    <name type="scientific">Spirosoma agri</name>
    <dbReference type="NCBI Taxonomy" id="1987381"/>
    <lineage>
        <taxon>Bacteria</taxon>
        <taxon>Pseudomonadati</taxon>
        <taxon>Bacteroidota</taxon>
        <taxon>Cytophagia</taxon>
        <taxon>Cytophagales</taxon>
        <taxon>Cytophagaceae</taxon>
        <taxon>Spirosoma</taxon>
    </lineage>
</organism>
<dbReference type="Gene3D" id="4.10.320.10">
    <property type="entry name" value="E3-binding domain"/>
    <property type="match status" value="1"/>
</dbReference>
<feature type="region of interest" description="Disordered" evidence="13">
    <location>
        <begin position="78"/>
        <end position="125"/>
    </location>
</feature>
<dbReference type="PROSITE" id="PS50968">
    <property type="entry name" value="BIOTINYL_LIPOYL"/>
    <property type="match status" value="2"/>
</dbReference>
<keyword evidence="8 12" id="KW-0808">Transferase</keyword>
<dbReference type="InterPro" id="IPR011053">
    <property type="entry name" value="Single_hybrid_motif"/>
</dbReference>
<dbReference type="GO" id="GO:0006099">
    <property type="term" value="P:tricarboxylic acid cycle"/>
    <property type="evidence" value="ECO:0007669"/>
    <property type="project" value="UniProtKB-UniRule"/>
</dbReference>
<comment type="cofactor">
    <cofactor evidence="1">
        <name>(R)-lipoate</name>
        <dbReference type="ChEBI" id="CHEBI:83088"/>
    </cofactor>
</comment>
<dbReference type="Pfam" id="PF00198">
    <property type="entry name" value="2-oxoacid_dh"/>
    <property type="match status" value="1"/>
</dbReference>
<dbReference type="Gene3D" id="3.30.559.10">
    <property type="entry name" value="Chloramphenicol acetyltransferase-like domain"/>
    <property type="match status" value="1"/>
</dbReference>
<evidence type="ECO:0000313" key="17">
    <source>
        <dbReference type="Proteomes" id="UP000477386"/>
    </source>
</evidence>
<dbReference type="InterPro" id="IPR004167">
    <property type="entry name" value="PSBD"/>
</dbReference>
<dbReference type="EMBL" id="JAAGNZ010000001">
    <property type="protein sequence ID" value="NEU66666.1"/>
    <property type="molecule type" value="Genomic_DNA"/>
</dbReference>
<dbReference type="InterPro" id="IPR000089">
    <property type="entry name" value="Biotin_lipoyl"/>
</dbReference>